<dbReference type="InterPro" id="IPR015424">
    <property type="entry name" value="PyrdxlP-dep_Trfase"/>
</dbReference>
<feature type="compositionally biased region" description="Basic and acidic residues" evidence="1">
    <location>
        <begin position="14"/>
        <end position="28"/>
    </location>
</feature>
<organism evidence="2 3">
    <name type="scientific">Colletotrichum gloeosporioides</name>
    <name type="common">Anthracnose fungus</name>
    <name type="synonym">Glomerella cingulata</name>
    <dbReference type="NCBI Taxonomy" id="474922"/>
    <lineage>
        <taxon>Eukaryota</taxon>
        <taxon>Fungi</taxon>
        <taxon>Dikarya</taxon>
        <taxon>Ascomycota</taxon>
        <taxon>Pezizomycotina</taxon>
        <taxon>Sordariomycetes</taxon>
        <taxon>Hypocreomycetidae</taxon>
        <taxon>Glomerellales</taxon>
        <taxon>Glomerellaceae</taxon>
        <taxon>Colletotrichum</taxon>
        <taxon>Colletotrichum gloeosporioides species complex</taxon>
    </lineage>
</organism>
<protein>
    <recommendedName>
        <fullName evidence="4">Aspartate transaminase</fullName>
    </recommendedName>
</protein>
<sequence length="93" mass="10657">MFEHIKPGPPDPMFDLKRDSDNDQSPEKVDLGVGIYRNESGLYQELEVVKLIARSSKEGQKADEFGARPRKSLTDRIWDMMYVSCNILSDDHV</sequence>
<evidence type="ECO:0000256" key="1">
    <source>
        <dbReference type="SAM" id="MobiDB-lite"/>
    </source>
</evidence>
<dbReference type="InterPro" id="IPR015422">
    <property type="entry name" value="PyrdxlP-dep_Trfase_small"/>
</dbReference>
<proteinExistence type="predicted"/>
<dbReference type="Proteomes" id="UP000613401">
    <property type="component" value="Unassembled WGS sequence"/>
</dbReference>
<keyword evidence="3" id="KW-1185">Reference proteome</keyword>
<dbReference type="EMBL" id="WVTB01000041">
    <property type="protein sequence ID" value="KAF3805667.1"/>
    <property type="molecule type" value="Genomic_DNA"/>
</dbReference>
<evidence type="ECO:0000313" key="3">
    <source>
        <dbReference type="Proteomes" id="UP000613401"/>
    </source>
</evidence>
<evidence type="ECO:0000313" key="2">
    <source>
        <dbReference type="EMBL" id="KAF3805667.1"/>
    </source>
</evidence>
<dbReference type="RefSeq" id="XP_045264826.1">
    <property type="nucleotide sequence ID" value="XM_045405724.1"/>
</dbReference>
<comment type="caution">
    <text evidence="2">The sequence shown here is derived from an EMBL/GenBank/DDBJ whole genome shotgun (WGS) entry which is preliminary data.</text>
</comment>
<reference evidence="2" key="2">
    <citation type="submission" date="2020-03" db="EMBL/GenBank/DDBJ databases">
        <authorList>
            <person name="Fu F.-F."/>
            <person name="Chen J."/>
        </authorList>
    </citation>
    <scope>NUCLEOTIDE SEQUENCE</scope>
    <source>
        <strain evidence="2">Lc1</strain>
    </source>
</reference>
<gene>
    <name evidence="2" type="ORF">GCG54_00005706</name>
</gene>
<dbReference type="GeneID" id="69012856"/>
<name>A0A8H4FKN3_COLGL</name>
<reference evidence="2" key="1">
    <citation type="journal article" date="2020" name="Phytopathology">
        <title>Genome sequence and comparative analysis of Colletotrichum gloeosporioides isolated from Liriodendron leaves.</title>
        <authorList>
            <person name="Fu F.F."/>
            <person name="Hao Z."/>
            <person name="Wang P."/>
            <person name="Lu Y."/>
            <person name="Xue L.J."/>
            <person name="Wei G."/>
            <person name="Tian Y."/>
            <person name="Baishi H."/>
            <person name="Xu H."/>
            <person name="Shi J."/>
            <person name="Cheng T."/>
            <person name="Wang G."/>
            <person name="Yi Y."/>
            <person name="Chen J."/>
        </authorList>
    </citation>
    <scope>NUCLEOTIDE SEQUENCE</scope>
    <source>
        <strain evidence="2">Lc1</strain>
    </source>
</reference>
<accession>A0A8H4FKN3</accession>
<evidence type="ECO:0008006" key="4">
    <source>
        <dbReference type="Google" id="ProtNLM"/>
    </source>
</evidence>
<dbReference type="SUPFAM" id="SSF53383">
    <property type="entry name" value="PLP-dependent transferases"/>
    <property type="match status" value="1"/>
</dbReference>
<feature type="region of interest" description="Disordered" evidence="1">
    <location>
        <begin position="1"/>
        <end position="28"/>
    </location>
</feature>
<dbReference type="AlphaFoldDB" id="A0A8H4FKN3"/>
<dbReference type="Gene3D" id="3.90.1150.10">
    <property type="entry name" value="Aspartate Aminotransferase, domain 1"/>
    <property type="match status" value="1"/>
</dbReference>